<sequence>MDQLGLAPLNSNQIHCKLAFALRVALGCRSTKTSKGSSADAKVHLQSSITDTIQAMRADGPSCP</sequence>
<reference evidence="1 2" key="1">
    <citation type="journal article" date="2016" name="Nat. Commun.">
        <title>Extremotolerant tardigrade genome and improved radiotolerance of human cultured cells by tardigrade-unique protein.</title>
        <authorList>
            <person name="Hashimoto T."/>
            <person name="Horikawa D.D."/>
            <person name="Saito Y."/>
            <person name="Kuwahara H."/>
            <person name="Kozuka-Hata H."/>
            <person name="Shin-I T."/>
            <person name="Minakuchi Y."/>
            <person name="Ohishi K."/>
            <person name="Motoyama A."/>
            <person name="Aizu T."/>
            <person name="Enomoto A."/>
            <person name="Kondo K."/>
            <person name="Tanaka S."/>
            <person name="Hara Y."/>
            <person name="Koshikawa S."/>
            <person name="Sagara H."/>
            <person name="Miura T."/>
            <person name="Yokobori S."/>
            <person name="Miyagawa K."/>
            <person name="Suzuki Y."/>
            <person name="Kubo T."/>
            <person name="Oyama M."/>
            <person name="Kohara Y."/>
            <person name="Fujiyama A."/>
            <person name="Arakawa K."/>
            <person name="Katayama T."/>
            <person name="Toyoda A."/>
            <person name="Kunieda T."/>
        </authorList>
    </citation>
    <scope>NUCLEOTIDE SEQUENCE [LARGE SCALE GENOMIC DNA]</scope>
    <source>
        <strain evidence="1 2">YOKOZUNA-1</strain>
    </source>
</reference>
<dbReference type="AlphaFoldDB" id="A0A1D1VP14"/>
<dbReference type="EMBL" id="BDGG01000009">
    <property type="protein sequence ID" value="GAV03330.1"/>
    <property type="molecule type" value="Genomic_DNA"/>
</dbReference>
<proteinExistence type="predicted"/>
<evidence type="ECO:0000313" key="2">
    <source>
        <dbReference type="Proteomes" id="UP000186922"/>
    </source>
</evidence>
<evidence type="ECO:0000313" key="1">
    <source>
        <dbReference type="EMBL" id="GAV03330.1"/>
    </source>
</evidence>
<dbReference type="Proteomes" id="UP000186922">
    <property type="component" value="Unassembled WGS sequence"/>
</dbReference>
<comment type="caution">
    <text evidence="1">The sequence shown here is derived from an EMBL/GenBank/DDBJ whole genome shotgun (WGS) entry which is preliminary data.</text>
</comment>
<gene>
    <name evidence="1" type="primary">RvY_13772-1</name>
    <name evidence="1" type="synonym">RvY_13772.1</name>
    <name evidence="1" type="ORF">RvY_13772</name>
</gene>
<name>A0A1D1VP14_RAMVA</name>
<keyword evidence="2" id="KW-1185">Reference proteome</keyword>
<protein>
    <submittedName>
        <fullName evidence="1">Uncharacterized protein</fullName>
    </submittedName>
</protein>
<accession>A0A1D1VP14</accession>
<organism evidence="1 2">
    <name type="scientific">Ramazzottius varieornatus</name>
    <name type="common">Water bear</name>
    <name type="synonym">Tardigrade</name>
    <dbReference type="NCBI Taxonomy" id="947166"/>
    <lineage>
        <taxon>Eukaryota</taxon>
        <taxon>Metazoa</taxon>
        <taxon>Ecdysozoa</taxon>
        <taxon>Tardigrada</taxon>
        <taxon>Eutardigrada</taxon>
        <taxon>Parachela</taxon>
        <taxon>Hypsibioidea</taxon>
        <taxon>Ramazzottiidae</taxon>
        <taxon>Ramazzottius</taxon>
    </lineage>
</organism>